<dbReference type="GO" id="GO:0000463">
    <property type="term" value="P:maturation of LSU-rRNA from tricistronic rRNA transcript (SSU-rRNA, 5.8S rRNA, LSU-rRNA)"/>
    <property type="evidence" value="ECO:0007669"/>
    <property type="project" value="TreeGrafter"/>
</dbReference>
<dbReference type="PANTHER" id="PTHR13500">
    <property type="entry name" value="NUCLEOLAR PRERIBOSOMAL-ASSOCIATED PROTEIN 1"/>
    <property type="match status" value="1"/>
</dbReference>
<feature type="region of interest" description="Disordered" evidence="1">
    <location>
        <begin position="1610"/>
        <end position="1630"/>
    </location>
</feature>
<keyword evidence="5" id="KW-1185">Reference proteome</keyword>
<dbReference type="Proteomes" id="UP001255856">
    <property type="component" value="Unassembled WGS sequence"/>
</dbReference>
<feature type="compositionally biased region" description="Basic and acidic residues" evidence="1">
    <location>
        <begin position="511"/>
        <end position="545"/>
    </location>
</feature>
<dbReference type="GO" id="GO:0000466">
    <property type="term" value="P:maturation of 5.8S rRNA from tricistronic rRNA transcript (SSU-rRNA, 5.8S rRNA, LSU-rRNA)"/>
    <property type="evidence" value="ECO:0007669"/>
    <property type="project" value="TreeGrafter"/>
</dbReference>
<dbReference type="InterPro" id="IPR032436">
    <property type="entry name" value="URB1_C"/>
</dbReference>
<organism evidence="4 5">
    <name type="scientific">Prototheca wickerhamii</name>
    <dbReference type="NCBI Taxonomy" id="3111"/>
    <lineage>
        <taxon>Eukaryota</taxon>
        <taxon>Viridiplantae</taxon>
        <taxon>Chlorophyta</taxon>
        <taxon>core chlorophytes</taxon>
        <taxon>Trebouxiophyceae</taxon>
        <taxon>Chlorellales</taxon>
        <taxon>Chlorellaceae</taxon>
        <taxon>Prototheca</taxon>
    </lineage>
</organism>
<dbReference type="Pfam" id="PF16201">
    <property type="entry name" value="NopRA1"/>
    <property type="match status" value="1"/>
</dbReference>
<evidence type="ECO:0000259" key="3">
    <source>
        <dbReference type="Pfam" id="PF16201"/>
    </source>
</evidence>
<dbReference type="InterPro" id="IPR021714">
    <property type="entry name" value="URB1_N"/>
</dbReference>
<proteinExistence type="predicted"/>
<comment type="caution">
    <text evidence="4">The sequence shown here is derived from an EMBL/GenBank/DDBJ whole genome shotgun (WGS) entry which is preliminary data.</text>
</comment>
<reference evidence="4" key="1">
    <citation type="submission" date="2021-01" db="EMBL/GenBank/DDBJ databases">
        <authorList>
            <person name="Eckstrom K.M.E."/>
        </authorList>
    </citation>
    <scope>NUCLEOTIDE SEQUENCE</scope>
    <source>
        <strain evidence="4">UVCC 0001</strain>
    </source>
</reference>
<evidence type="ECO:0000259" key="2">
    <source>
        <dbReference type="Pfam" id="PF11707"/>
    </source>
</evidence>
<dbReference type="PANTHER" id="PTHR13500:SF0">
    <property type="entry name" value="NUCLEOLAR PRE-RIBOSOMAL-ASSOCIATED PROTEIN 1"/>
    <property type="match status" value="1"/>
</dbReference>
<protein>
    <submittedName>
        <fullName evidence="4">Uncharacterized protein</fullName>
    </submittedName>
</protein>
<feature type="compositionally biased region" description="Basic and acidic residues" evidence="1">
    <location>
        <begin position="1610"/>
        <end position="1619"/>
    </location>
</feature>
<feature type="domain" description="URB1 C-terminal" evidence="3">
    <location>
        <begin position="1682"/>
        <end position="1867"/>
    </location>
</feature>
<accession>A0AAD9MKA7</accession>
<feature type="domain" description="URB1 N-terminal" evidence="2">
    <location>
        <begin position="68"/>
        <end position="320"/>
    </location>
</feature>
<name>A0AAD9MKA7_PROWI</name>
<feature type="compositionally biased region" description="Basic and acidic residues" evidence="1">
    <location>
        <begin position="561"/>
        <end position="571"/>
    </location>
</feature>
<evidence type="ECO:0000256" key="1">
    <source>
        <dbReference type="SAM" id="MobiDB-lite"/>
    </source>
</evidence>
<dbReference type="Pfam" id="PF11707">
    <property type="entry name" value="Npa1"/>
    <property type="match status" value="1"/>
</dbReference>
<dbReference type="GO" id="GO:0005730">
    <property type="term" value="C:nucleolus"/>
    <property type="evidence" value="ECO:0007669"/>
    <property type="project" value="TreeGrafter"/>
</dbReference>
<evidence type="ECO:0000313" key="5">
    <source>
        <dbReference type="Proteomes" id="UP001255856"/>
    </source>
</evidence>
<dbReference type="EMBL" id="JASFZW010000012">
    <property type="protein sequence ID" value="KAK2076023.1"/>
    <property type="molecule type" value="Genomic_DNA"/>
</dbReference>
<sequence>MEADPAQDWAMQAKSTDWFEILSTCREEDSATRGFKLLHKEWKKEENRLGLATRLWAIEEEPWRLLTQLWATNFVHYDADSAAGLLVTTADLLAFCGVTPGFGDKGEHLALHILKEHLEYIYNHLSSGSNPKILGALAVLEQIALTGQGVLEEMIRVFDFNLACLPGIVRPRADRVRVKSELKERWHRSLKLAHTPRVAYLRWCLAMLRHASPYLLEQLLAMLIIGGSLLPGLQSDQSEWQLKILKFMTRRVLVPEIPAVVQGGTLHEGSLQSLAEMVVWAETSEDEAEVESGKLAARILLAALSDPAHGVAAPPAQVRPQGLVPRLLEPLGRQRMLLRFFMEKMLPSPSATLNEIAGAAARYDPRLAAALVSTHGFHAPGDPRVEAFWFTQMAKLSPASLRRLAYDVVVPAVCFRAHLAKALHRSEPMLRFAALTVVHAALSTLRALLRIVDDAQAAELRRHVLAALPDVRSIISCLTAYGGTARDRERRGGNRPGRGREDAYNSAAPGGERHQYDGERHQYGSERHHQEGDRHHQEGEQHPRYDASANGNEAGTARPDALTKPDARDPASKPPPANESKPDDPIEDMAIRCMELFAATLPSAIEESNFDLDRLLPTRFWDVRALTPARQRALLALLASSLDAALGPPSLAALTPGPGAGRRRFATTYALGPVNFSLRLLTGAGLETKGAAARALALRQLLAAGLFDVNPLEADLWAGLLAALPRVPGPNSLQERLCNSLGGNLKSVVRQSETLLRTRLVEAPSGDGWAVPSGLSALAVHMILAAHWQEISDQPPEASKAIVDFCVLGLALARLGKLCAVIRRAAAGEIAGPDFARALLDEVLGWGATELFARLETCPAALLVLAPRDIGPAAAARAAAGIERALLVVAALASAVRPRDGHASLTPEAVRELYADEERHADGELASSPDSPAAELIRCALRGVAERGRDGLVDAGAANVVAELLAFVAEDSEVASAVAKLLQAHTSQLASGAVQRLLTCRVARDAAGEEVGRALGQLAWRWLRSPPSAQAGFFDLDDAAPAEDRAARAAARLGLAAELPGPTDKAKAWRRALESCLLTADEDGAADDDARVAVSAAAAQAVVAAAAGLKAFWELLPVLSAKLGEAKTAAGLTALLAPCLHALQAGADINTPDNQAAQTELAQAITDALTGRPGLKLLREARRRSGGRDAAWAAVPLLTLALRRCTRSRPEAMTKFARSVLADEQKDGATARSLLPLEVACVLCSAPGVAPATLEPVLGLFRLRLERLRAQGAPGVFVPAEASILLLMDAFPSEAVASLPQQARRDEDFAGVVEEVLKIASAILEHRLGHVLSMLVARRLVAGLLPGEDDDEEAEGAGAETGKRARHEAAFSGDALVRAPHAPRILSATRQLLDQALSLEQLLAIMQLSAAAPLFAGAAGLSRPISSIVQLAEVPQAELEPSLHSPSPAHIKKELCELIESLLDIMALFDPGCLAPGAAGKGPKAGSGDRGTKLQGKLRRLLPLLMAGYGGTLSPGDRAVWSLARTINGHLVTGGDASDRKPSVGLQALLAGPLAEDTGLTFGVASVGPILEAGGWSALTQEQYDRVQELDPLRFALTAAHFPDWRRLLDETRPERPGSEDSITGAGEERAASRLLRRGPAADTDHAGARSAPADLPYAEAGYDPSHALCAALLALRAGRLRALAAPDLALRAAAYEVVALVDAALTRDAAFAAMEQVRVALAALRRAVTAPLQRLAATHALFLAEGVAVAFVPTAPLYGRLCSELLHRPALDLGSVPLARHALLSGLPGIGPVRLFVLRLVLCTLRSSRETRLLLRRGVLWRLLELAEADGLEPAERRTAAKAVCRAAAVPSAAARLVLRGTALAWLPDRIARDASSGAVPLIEPHELRAAVENLIGHAALARPRRSGARAPLADLLVFLAGTRRRLLLARDADVGATLAWLRSVEARIRQTLAAHRGDE</sequence>
<evidence type="ECO:0000313" key="4">
    <source>
        <dbReference type="EMBL" id="KAK2076023.1"/>
    </source>
</evidence>
<feature type="region of interest" description="Disordered" evidence="1">
    <location>
        <begin position="485"/>
        <end position="585"/>
    </location>
</feature>
<dbReference type="InterPro" id="IPR039844">
    <property type="entry name" value="URB1"/>
</dbReference>
<feature type="compositionally biased region" description="Basic and acidic residues" evidence="1">
    <location>
        <begin position="485"/>
        <end position="503"/>
    </location>
</feature>
<gene>
    <name evidence="4" type="ORF">QBZ16_001359</name>
</gene>